<keyword evidence="1 7" id="KW-0444">Lipid biosynthesis</keyword>
<dbReference type="OrthoDB" id="9784739at2"/>
<keyword evidence="3 7" id="KW-0808">Transferase</keyword>
<proteinExistence type="inferred from homology"/>
<dbReference type="CDD" id="cd03352">
    <property type="entry name" value="LbH_LpxD"/>
    <property type="match status" value="1"/>
</dbReference>
<dbReference type="STRING" id="266762.HQ36_03655"/>
<evidence type="ECO:0000256" key="5">
    <source>
        <dbReference type="ARBA" id="ARBA00023098"/>
    </source>
</evidence>
<evidence type="ECO:0000313" key="10">
    <source>
        <dbReference type="EMBL" id="KGN98029.1"/>
    </source>
</evidence>
<dbReference type="InterPro" id="IPR011004">
    <property type="entry name" value="Trimer_LpxA-like_sf"/>
</dbReference>
<comment type="catalytic activity">
    <reaction evidence="7">
        <text>a UDP-3-O-[(3R)-3-hydroxyacyl]-alpha-D-glucosamine + a (3R)-hydroxyacyl-[ACP] = a UDP-2-N,3-O-bis[(3R)-3-hydroxyacyl]-alpha-D-glucosamine + holo-[ACP] + H(+)</text>
        <dbReference type="Rhea" id="RHEA:53836"/>
        <dbReference type="Rhea" id="RHEA-COMP:9685"/>
        <dbReference type="Rhea" id="RHEA-COMP:9945"/>
        <dbReference type="ChEBI" id="CHEBI:15378"/>
        <dbReference type="ChEBI" id="CHEBI:64479"/>
        <dbReference type="ChEBI" id="CHEBI:78827"/>
        <dbReference type="ChEBI" id="CHEBI:137740"/>
        <dbReference type="ChEBI" id="CHEBI:137748"/>
        <dbReference type="EC" id="2.3.1.191"/>
    </reaction>
</comment>
<dbReference type="EC" id="2.3.1.191" evidence="7"/>
<accession>A0A0A2GC48</accession>
<comment type="caution">
    <text evidence="10">The sequence shown here is derived from an EMBL/GenBank/DDBJ whole genome shotgun (WGS) entry which is preliminary data.</text>
</comment>
<dbReference type="PANTHER" id="PTHR43378:SF2">
    <property type="entry name" value="UDP-3-O-ACYLGLUCOSAMINE N-ACYLTRANSFERASE 1, MITOCHONDRIAL-RELATED"/>
    <property type="match status" value="1"/>
</dbReference>
<dbReference type="GO" id="GO:0009245">
    <property type="term" value="P:lipid A biosynthetic process"/>
    <property type="evidence" value="ECO:0007669"/>
    <property type="project" value="UniProtKB-UniRule"/>
</dbReference>
<dbReference type="RefSeq" id="WP_036883506.1">
    <property type="nucleotide sequence ID" value="NZ_JQZW01000008.1"/>
</dbReference>
<dbReference type="NCBIfam" id="NF002060">
    <property type="entry name" value="PRK00892.1"/>
    <property type="match status" value="1"/>
</dbReference>
<dbReference type="Proteomes" id="UP000030134">
    <property type="component" value="Unassembled WGS sequence"/>
</dbReference>
<comment type="subunit">
    <text evidence="7">Homotrimer.</text>
</comment>
<evidence type="ECO:0000256" key="3">
    <source>
        <dbReference type="ARBA" id="ARBA00022679"/>
    </source>
</evidence>
<keyword evidence="5 7" id="KW-0443">Lipid metabolism</keyword>
<gene>
    <name evidence="7" type="primary">lpxD</name>
    <name evidence="10" type="ORF">HQ36_03655</name>
</gene>
<keyword evidence="6 7" id="KW-0012">Acyltransferase</keyword>
<dbReference type="GO" id="GO:0016410">
    <property type="term" value="F:N-acyltransferase activity"/>
    <property type="evidence" value="ECO:0007669"/>
    <property type="project" value="InterPro"/>
</dbReference>
<feature type="active site" description="Proton acceptor" evidence="7">
    <location>
        <position position="241"/>
    </location>
</feature>
<dbReference type="Pfam" id="PF04613">
    <property type="entry name" value="LpxD"/>
    <property type="match status" value="1"/>
</dbReference>
<dbReference type="GO" id="GO:0016020">
    <property type="term" value="C:membrane"/>
    <property type="evidence" value="ECO:0007669"/>
    <property type="project" value="GOC"/>
</dbReference>
<dbReference type="InterPro" id="IPR056729">
    <property type="entry name" value="GMPPB_C"/>
</dbReference>
<dbReference type="PANTHER" id="PTHR43378">
    <property type="entry name" value="UDP-3-O-ACYLGLUCOSAMINE N-ACYLTRANSFERASE"/>
    <property type="match status" value="1"/>
</dbReference>
<dbReference type="Gene3D" id="2.160.10.10">
    <property type="entry name" value="Hexapeptide repeat proteins"/>
    <property type="match status" value="1"/>
</dbReference>
<evidence type="ECO:0000256" key="7">
    <source>
        <dbReference type="HAMAP-Rule" id="MF_00523"/>
    </source>
</evidence>
<dbReference type="HAMAP" id="MF_00523">
    <property type="entry name" value="LpxD"/>
    <property type="match status" value="1"/>
</dbReference>
<evidence type="ECO:0000313" key="11">
    <source>
        <dbReference type="Proteomes" id="UP000030134"/>
    </source>
</evidence>
<evidence type="ECO:0000256" key="2">
    <source>
        <dbReference type="ARBA" id="ARBA00022556"/>
    </source>
</evidence>
<keyword evidence="2 7" id="KW-0441">Lipid A biosynthesis</keyword>
<dbReference type="UniPathway" id="UPA00973"/>
<evidence type="ECO:0000256" key="1">
    <source>
        <dbReference type="ARBA" id="ARBA00022516"/>
    </source>
</evidence>
<dbReference type="AlphaFoldDB" id="A0A0A2GC48"/>
<dbReference type="Gene3D" id="3.40.1390.10">
    <property type="entry name" value="MurE/MurF, N-terminal domain"/>
    <property type="match status" value="1"/>
</dbReference>
<comment type="function">
    <text evidence="7">Catalyzes the N-acylation of UDP-3-O-acylglucosamine using 3-hydroxyacyl-ACP as the acyl donor. Is involved in the biosynthesis of lipid A, a phosphorylated glycolipid that anchors the lipopolysaccharide to the outer membrane of the cell.</text>
</comment>
<keyword evidence="11" id="KW-1185">Reference proteome</keyword>
<evidence type="ECO:0000259" key="8">
    <source>
        <dbReference type="Pfam" id="PF04613"/>
    </source>
</evidence>
<dbReference type="NCBIfam" id="TIGR01853">
    <property type="entry name" value="lipid_A_lpxD"/>
    <property type="match status" value="1"/>
</dbReference>
<dbReference type="Pfam" id="PF25087">
    <property type="entry name" value="GMPPB_C"/>
    <property type="match status" value="1"/>
</dbReference>
<dbReference type="EMBL" id="JQZW01000008">
    <property type="protein sequence ID" value="KGN98029.1"/>
    <property type="molecule type" value="Genomic_DNA"/>
</dbReference>
<protein>
    <recommendedName>
        <fullName evidence="7">UDP-3-O-acylglucosamine N-acyltransferase</fullName>
        <ecNumber evidence="7">2.3.1.191</ecNumber>
    </recommendedName>
</protein>
<sequence length="350" mass="37607">MRYTLKEIASLIEGIVEGDTEATVSAFGKIEDAKEGELSFIANAKYESYLYTSQATAVLVSKDFEPAQPYKPSLIRVENPYASLAKLMQFVAEELNPKKEGIAQEAFIHPSVKIPKRCYIAPFVHIEEGVVLGEGCSIYPHCYIGKDVTIGENTIIYPHVSIYHTCTIGSHCIVHSGAVIGADGFGFAPTETGYDKIPQLGSVKIEDYVEIGANTCVDRAVMGATIIGLGTKLDNLIQVAHNCTIGEHTVMASQTGMAGSSHVGSWCKVGGQAGIAGHITIGDRVNMGGQTGVLGNIKSGRTILGSPAMDVSKALRAYTIIPKLPELYTRLSDLEKKLTQIESELCNNKH</sequence>
<comment type="similarity">
    <text evidence="7">Belongs to the transferase hexapeptide repeat family. LpxD subfamily.</text>
</comment>
<keyword evidence="4 7" id="KW-0677">Repeat</keyword>
<evidence type="ECO:0000256" key="4">
    <source>
        <dbReference type="ARBA" id="ARBA00022737"/>
    </source>
</evidence>
<dbReference type="InterPro" id="IPR020573">
    <property type="entry name" value="UDP_GlcNAc_AcTrfase_non-rep"/>
</dbReference>
<feature type="domain" description="Mannose-1-phosphate guanyltransferase C-terminal" evidence="9">
    <location>
        <begin position="103"/>
        <end position="183"/>
    </location>
</feature>
<evidence type="ECO:0000259" key="9">
    <source>
        <dbReference type="Pfam" id="PF25087"/>
    </source>
</evidence>
<reference evidence="10 11" key="1">
    <citation type="submission" date="2014-08" db="EMBL/GenBank/DDBJ databases">
        <title>Porphyromonas gingivicanis strain:COT-022_OH1391 Genome sequencing.</title>
        <authorList>
            <person name="Wallis C."/>
            <person name="Deusch O."/>
            <person name="O'Flynn C."/>
            <person name="Davis I."/>
            <person name="Jospin G."/>
            <person name="Darling A.E."/>
            <person name="Coil D.A."/>
            <person name="Alexiev A."/>
            <person name="Horsfall A."/>
            <person name="Kirkwood N."/>
            <person name="Harris S."/>
            <person name="Eisen J.A."/>
        </authorList>
    </citation>
    <scope>NUCLEOTIDE SEQUENCE [LARGE SCALE GENOMIC DNA]</scope>
    <source>
        <strain evidence="11">COT-022 OH1391</strain>
    </source>
</reference>
<dbReference type="GO" id="GO:0103118">
    <property type="term" value="F:UDP-3-O-[(3R)-3-hydroxyacyl]-glucosamine N-acyltransferase activity"/>
    <property type="evidence" value="ECO:0007669"/>
    <property type="project" value="UniProtKB-EC"/>
</dbReference>
<dbReference type="InterPro" id="IPR007691">
    <property type="entry name" value="LpxD"/>
</dbReference>
<organism evidence="10 11">
    <name type="scientific">Porphyromonas gingivicanis</name>
    <dbReference type="NCBI Taxonomy" id="266762"/>
    <lineage>
        <taxon>Bacteria</taxon>
        <taxon>Pseudomonadati</taxon>
        <taxon>Bacteroidota</taxon>
        <taxon>Bacteroidia</taxon>
        <taxon>Bacteroidales</taxon>
        <taxon>Porphyromonadaceae</taxon>
        <taxon>Porphyromonas</taxon>
    </lineage>
</organism>
<evidence type="ECO:0000256" key="6">
    <source>
        <dbReference type="ARBA" id="ARBA00023315"/>
    </source>
</evidence>
<feature type="domain" description="UDP-3-O-[3-hydroxymyristoyl] glucosamine N-acyltransferase non-repeat region" evidence="8">
    <location>
        <begin position="23"/>
        <end position="90"/>
    </location>
</feature>
<dbReference type="eggNOG" id="COG1044">
    <property type="taxonomic scope" value="Bacteria"/>
</dbReference>
<comment type="pathway">
    <text evidence="7">Bacterial outer membrane biogenesis; LPS lipid A biosynthesis.</text>
</comment>
<dbReference type="SUPFAM" id="SSF51161">
    <property type="entry name" value="Trimeric LpxA-like enzymes"/>
    <property type="match status" value="1"/>
</dbReference>
<name>A0A0A2GC48_9PORP</name>